<reference evidence="1" key="2">
    <citation type="journal article" date="2022" name="Microbiol. Resour. Announc.">
        <title>Metagenome Sequencing to Explore Phylogenomics of Terrestrial Cyanobacteria.</title>
        <authorList>
            <person name="Ward R.D."/>
            <person name="Stajich J.E."/>
            <person name="Johansen J.R."/>
            <person name="Huntemann M."/>
            <person name="Clum A."/>
            <person name="Foster B."/>
            <person name="Foster B."/>
            <person name="Roux S."/>
            <person name="Palaniappan K."/>
            <person name="Varghese N."/>
            <person name="Mukherjee S."/>
            <person name="Reddy T.B.K."/>
            <person name="Daum C."/>
            <person name="Copeland A."/>
            <person name="Chen I.A."/>
            <person name="Ivanova N.N."/>
            <person name="Kyrpides N.C."/>
            <person name="Shapiro N."/>
            <person name="Eloe-Fadrosh E.A."/>
            <person name="Pietrasiak N."/>
        </authorList>
    </citation>
    <scope>NUCLEOTIDE SEQUENCE</scope>
    <source>
        <strain evidence="1">GSE-NOS-MK-12-04C</strain>
    </source>
</reference>
<dbReference type="Proteomes" id="UP000729701">
    <property type="component" value="Unassembled WGS sequence"/>
</dbReference>
<proteinExistence type="predicted"/>
<sequence>MTGEIVNELTAYDLSPSQLAGLGTSAFLAIREKCSLYDQWDEMGFTDIGTTLADELSERYVDEVDLIELIQAIVQRLSEISSSKISLANISKGAPDLSELLEDVPTTSTESYGPYSAWVNPYKSVMHEYCDP</sequence>
<evidence type="ECO:0000313" key="2">
    <source>
        <dbReference type="Proteomes" id="UP000729701"/>
    </source>
</evidence>
<comment type="caution">
    <text evidence="1">The sequence shown here is derived from an EMBL/GenBank/DDBJ whole genome shotgun (WGS) entry which is preliminary data.</text>
</comment>
<organism evidence="1 2">
    <name type="scientific">Cyanomargarita calcarea GSE-NOS-MK-12-04C</name>
    <dbReference type="NCBI Taxonomy" id="2839659"/>
    <lineage>
        <taxon>Bacteria</taxon>
        <taxon>Bacillati</taxon>
        <taxon>Cyanobacteriota</taxon>
        <taxon>Cyanophyceae</taxon>
        <taxon>Nostocales</taxon>
        <taxon>Cyanomargaritaceae</taxon>
        <taxon>Cyanomargarita</taxon>
    </lineage>
</organism>
<protein>
    <submittedName>
        <fullName evidence="1">Uncharacterized protein</fullName>
    </submittedName>
</protein>
<dbReference type="EMBL" id="JAHHGZ010000006">
    <property type="protein sequence ID" value="MBW4667213.1"/>
    <property type="molecule type" value="Genomic_DNA"/>
</dbReference>
<gene>
    <name evidence="1" type="ORF">KME60_07160</name>
</gene>
<reference evidence="1" key="1">
    <citation type="submission" date="2021-05" db="EMBL/GenBank/DDBJ databases">
        <authorList>
            <person name="Pietrasiak N."/>
            <person name="Ward R."/>
            <person name="Stajich J.E."/>
            <person name="Kurbessoian T."/>
        </authorList>
    </citation>
    <scope>NUCLEOTIDE SEQUENCE</scope>
    <source>
        <strain evidence="1">GSE-NOS-MK-12-04C</strain>
    </source>
</reference>
<accession>A0A951UR86</accession>
<dbReference type="AlphaFoldDB" id="A0A951UR86"/>
<name>A0A951UR86_9CYAN</name>
<evidence type="ECO:0000313" key="1">
    <source>
        <dbReference type="EMBL" id="MBW4667213.1"/>
    </source>
</evidence>